<gene>
    <name evidence="1" type="ORF">M9H77_07827</name>
</gene>
<keyword evidence="2" id="KW-1185">Reference proteome</keyword>
<dbReference type="Proteomes" id="UP001060085">
    <property type="component" value="Linkage Group LG02"/>
</dbReference>
<evidence type="ECO:0000313" key="1">
    <source>
        <dbReference type="EMBL" id="KAI5676877.1"/>
    </source>
</evidence>
<sequence length="201" mass="23578">MGYTWTNSSWQRMEGMKKQEMLFSKLIRVIPNFHNGDGYGGNAYGRNNHGDGNSISRRQMGVGNFTSHNKTFEYIPYDDYGDYNGVNASYDYCENSLYDCYKGYHDGLDCEFSPTCLHHNINKRKETYHGVRRPRRVCWMKTILMLWKFVNDVPCIALFNASTSNVAHLLWLFEGMDSRMNLFKERGYDMTQDENENVEIF</sequence>
<dbReference type="EMBL" id="CM044702">
    <property type="protein sequence ID" value="KAI5676877.1"/>
    <property type="molecule type" value="Genomic_DNA"/>
</dbReference>
<proteinExistence type="predicted"/>
<protein>
    <submittedName>
        <fullName evidence="1">Uncharacterized protein</fullName>
    </submittedName>
</protein>
<accession>A0ACC0BWA4</accession>
<evidence type="ECO:0000313" key="2">
    <source>
        <dbReference type="Proteomes" id="UP001060085"/>
    </source>
</evidence>
<reference evidence="2" key="1">
    <citation type="journal article" date="2023" name="Nat. Plants">
        <title>Single-cell RNA sequencing provides a high-resolution roadmap for understanding the multicellular compartmentation of specialized metabolism.</title>
        <authorList>
            <person name="Sun S."/>
            <person name="Shen X."/>
            <person name="Li Y."/>
            <person name="Li Y."/>
            <person name="Wang S."/>
            <person name="Li R."/>
            <person name="Zhang H."/>
            <person name="Shen G."/>
            <person name="Guo B."/>
            <person name="Wei J."/>
            <person name="Xu J."/>
            <person name="St-Pierre B."/>
            <person name="Chen S."/>
            <person name="Sun C."/>
        </authorList>
    </citation>
    <scope>NUCLEOTIDE SEQUENCE [LARGE SCALE GENOMIC DNA]</scope>
</reference>
<organism evidence="1 2">
    <name type="scientific">Catharanthus roseus</name>
    <name type="common">Madagascar periwinkle</name>
    <name type="synonym">Vinca rosea</name>
    <dbReference type="NCBI Taxonomy" id="4058"/>
    <lineage>
        <taxon>Eukaryota</taxon>
        <taxon>Viridiplantae</taxon>
        <taxon>Streptophyta</taxon>
        <taxon>Embryophyta</taxon>
        <taxon>Tracheophyta</taxon>
        <taxon>Spermatophyta</taxon>
        <taxon>Magnoliopsida</taxon>
        <taxon>eudicotyledons</taxon>
        <taxon>Gunneridae</taxon>
        <taxon>Pentapetalae</taxon>
        <taxon>asterids</taxon>
        <taxon>lamiids</taxon>
        <taxon>Gentianales</taxon>
        <taxon>Apocynaceae</taxon>
        <taxon>Rauvolfioideae</taxon>
        <taxon>Vinceae</taxon>
        <taxon>Catharanthinae</taxon>
        <taxon>Catharanthus</taxon>
    </lineage>
</organism>
<comment type="caution">
    <text evidence="1">The sequence shown here is derived from an EMBL/GenBank/DDBJ whole genome shotgun (WGS) entry which is preliminary data.</text>
</comment>
<name>A0ACC0BWA4_CATRO</name>